<evidence type="ECO:0000259" key="10">
    <source>
        <dbReference type="Pfam" id="PF04290"/>
    </source>
</evidence>
<evidence type="ECO:0000256" key="2">
    <source>
        <dbReference type="ARBA" id="ARBA00022448"/>
    </source>
</evidence>
<keyword evidence="7 9" id="KW-0472">Membrane</keyword>
<evidence type="ECO:0000256" key="5">
    <source>
        <dbReference type="ARBA" id="ARBA00022692"/>
    </source>
</evidence>
<name>A0A2I6S9Z7_9RHOO</name>
<evidence type="ECO:0000256" key="7">
    <source>
        <dbReference type="ARBA" id="ARBA00023136"/>
    </source>
</evidence>
<sequence length="174" mass="19125">MFSTLRTVFDRVLTGIVITLLGTLAVVVLTGVFYRKMGWSLVWYDEGASILLAWLTYYGAALAALKRAHIGFPGLVNSLQPAMRVPVVLLAEAIIIAFFALLAWYGYQVLVILEGDTMVTMRNIPTSLTQSVIPIGAVLFIIAQLLSLPEVLEQARGQGIIDAEERELMEALKK</sequence>
<feature type="domain" description="Tripartite ATP-independent periplasmic transporters DctQ component" evidence="10">
    <location>
        <begin position="24"/>
        <end position="148"/>
    </location>
</feature>
<protein>
    <recommendedName>
        <fullName evidence="9">TRAP transporter small permease protein</fullName>
    </recommendedName>
</protein>
<evidence type="ECO:0000256" key="4">
    <source>
        <dbReference type="ARBA" id="ARBA00022519"/>
    </source>
</evidence>
<dbReference type="InterPro" id="IPR055348">
    <property type="entry name" value="DctQ"/>
</dbReference>
<dbReference type="GO" id="GO:0015740">
    <property type="term" value="P:C4-dicarboxylate transport"/>
    <property type="evidence" value="ECO:0007669"/>
    <property type="project" value="TreeGrafter"/>
</dbReference>
<keyword evidence="4 9" id="KW-0997">Cell inner membrane</keyword>
<comment type="function">
    <text evidence="9">Part of the tripartite ATP-independent periplasmic (TRAP) transport system.</text>
</comment>
<evidence type="ECO:0000256" key="6">
    <source>
        <dbReference type="ARBA" id="ARBA00022989"/>
    </source>
</evidence>
<feature type="transmembrane region" description="Helical" evidence="9">
    <location>
        <begin position="85"/>
        <end position="107"/>
    </location>
</feature>
<evidence type="ECO:0000256" key="3">
    <source>
        <dbReference type="ARBA" id="ARBA00022475"/>
    </source>
</evidence>
<evidence type="ECO:0000256" key="1">
    <source>
        <dbReference type="ARBA" id="ARBA00004429"/>
    </source>
</evidence>
<reference evidence="11 12" key="1">
    <citation type="submission" date="2018-01" db="EMBL/GenBank/DDBJ databases">
        <authorList>
            <person name="Fu G.-Y."/>
        </authorList>
    </citation>
    <scope>NUCLEOTIDE SEQUENCE [LARGE SCALE GENOMIC DNA]</scope>
    <source>
        <strain evidence="11 12">SY39</strain>
    </source>
</reference>
<dbReference type="Pfam" id="PF04290">
    <property type="entry name" value="DctQ"/>
    <property type="match status" value="1"/>
</dbReference>
<proteinExistence type="inferred from homology"/>
<dbReference type="OrthoDB" id="5801785at2"/>
<keyword evidence="2 9" id="KW-0813">Transport</keyword>
<feature type="transmembrane region" description="Helical" evidence="9">
    <location>
        <begin position="47"/>
        <end position="65"/>
    </location>
</feature>
<dbReference type="AlphaFoldDB" id="A0A2I6S9Z7"/>
<dbReference type="PANTHER" id="PTHR35011">
    <property type="entry name" value="2,3-DIKETO-L-GULONATE TRAP TRANSPORTER SMALL PERMEASE PROTEIN YIAM"/>
    <property type="match status" value="1"/>
</dbReference>
<evidence type="ECO:0000313" key="11">
    <source>
        <dbReference type="EMBL" id="AUN96081.1"/>
    </source>
</evidence>
<comment type="similarity">
    <text evidence="8 9">Belongs to the TRAP transporter small permease family.</text>
</comment>
<evidence type="ECO:0000256" key="9">
    <source>
        <dbReference type="RuleBase" id="RU369079"/>
    </source>
</evidence>
<keyword evidence="3" id="KW-1003">Cell membrane</keyword>
<keyword evidence="12" id="KW-1185">Reference proteome</keyword>
<dbReference type="RefSeq" id="WP_102248125.1">
    <property type="nucleotide sequence ID" value="NZ_CP025682.1"/>
</dbReference>
<organism evidence="11 12">
    <name type="scientific">Pseudazoarcus pumilus</name>
    <dbReference type="NCBI Taxonomy" id="2067960"/>
    <lineage>
        <taxon>Bacteria</taxon>
        <taxon>Pseudomonadati</taxon>
        <taxon>Pseudomonadota</taxon>
        <taxon>Betaproteobacteria</taxon>
        <taxon>Rhodocyclales</taxon>
        <taxon>Zoogloeaceae</taxon>
        <taxon>Pseudazoarcus</taxon>
    </lineage>
</organism>
<keyword evidence="5 9" id="KW-0812">Transmembrane</keyword>
<evidence type="ECO:0000313" key="12">
    <source>
        <dbReference type="Proteomes" id="UP000242205"/>
    </source>
</evidence>
<dbReference type="KEGG" id="atw:C0099_14715"/>
<dbReference type="InterPro" id="IPR007387">
    <property type="entry name" value="TRAP_DctQ"/>
</dbReference>
<dbReference type="Proteomes" id="UP000242205">
    <property type="component" value="Chromosome"/>
</dbReference>
<comment type="subcellular location">
    <subcellularLocation>
        <location evidence="1 9">Cell inner membrane</location>
        <topology evidence="1 9">Multi-pass membrane protein</topology>
    </subcellularLocation>
</comment>
<evidence type="ECO:0000256" key="8">
    <source>
        <dbReference type="ARBA" id="ARBA00038436"/>
    </source>
</evidence>
<dbReference type="GO" id="GO:0022857">
    <property type="term" value="F:transmembrane transporter activity"/>
    <property type="evidence" value="ECO:0007669"/>
    <property type="project" value="UniProtKB-UniRule"/>
</dbReference>
<dbReference type="GO" id="GO:0005886">
    <property type="term" value="C:plasma membrane"/>
    <property type="evidence" value="ECO:0007669"/>
    <property type="project" value="UniProtKB-SubCell"/>
</dbReference>
<accession>A0A2I6S9Z7</accession>
<dbReference type="PANTHER" id="PTHR35011:SF2">
    <property type="entry name" value="2,3-DIKETO-L-GULONATE TRAP TRANSPORTER SMALL PERMEASE PROTEIN YIAM"/>
    <property type="match status" value="1"/>
</dbReference>
<gene>
    <name evidence="11" type="ORF">C0099_14715</name>
</gene>
<comment type="subunit">
    <text evidence="9">The complex comprises the extracytoplasmic solute receptor protein and the two transmembrane proteins.</text>
</comment>
<dbReference type="EMBL" id="CP025682">
    <property type="protein sequence ID" value="AUN96081.1"/>
    <property type="molecule type" value="Genomic_DNA"/>
</dbReference>
<keyword evidence="6 9" id="KW-1133">Transmembrane helix</keyword>
<feature type="transmembrane region" description="Helical" evidence="9">
    <location>
        <begin position="12"/>
        <end position="35"/>
    </location>
</feature>
<feature type="transmembrane region" description="Helical" evidence="9">
    <location>
        <begin position="127"/>
        <end position="148"/>
    </location>
</feature>